<protein>
    <submittedName>
        <fullName evidence="2">Uncharacterized protein</fullName>
    </submittedName>
</protein>
<evidence type="ECO:0000313" key="3">
    <source>
        <dbReference type="Proteomes" id="UP000214365"/>
    </source>
</evidence>
<dbReference type="EMBL" id="LFMY01000004">
    <property type="protein sequence ID" value="OKL61139.1"/>
    <property type="molecule type" value="Genomic_DNA"/>
</dbReference>
<evidence type="ECO:0000313" key="2">
    <source>
        <dbReference type="EMBL" id="OKL61139.1"/>
    </source>
</evidence>
<dbReference type="AlphaFoldDB" id="A0A225AZK1"/>
<proteinExistence type="predicted"/>
<feature type="region of interest" description="Disordered" evidence="1">
    <location>
        <begin position="42"/>
        <end position="87"/>
    </location>
</feature>
<feature type="region of interest" description="Disordered" evidence="1">
    <location>
        <begin position="262"/>
        <end position="298"/>
    </location>
</feature>
<sequence>MSAATTQMSISALLNPPQQNIGTKDARQNLNLPLHKMQIDDTHNGKHRQKRGANSPSHSDHVQESSLGIDNKQQQKGSADYRYERFDSVSSTSSTAISERRRAPRPKYTDEEMYFIWYHRVDLDEDWKDCTDAFNSQFPGQGRSERNTQGIQCKFYRFIHAKKCPTVREQRRLKDGEFMARGRPSRERMPKFGVIEWCRVWYPWMKTKHAIAGLQPGPQLTPIEPNHTISSTKDAYNHNHNLATASDKRMMMRTYSHSSISSSMASVSSSEQSTPEPYTPSSYSEEIVSEEEEEEMGY</sequence>
<dbReference type="OrthoDB" id="3921745at2759"/>
<dbReference type="GeneID" id="31003349"/>
<evidence type="ECO:0000256" key="1">
    <source>
        <dbReference type="SAM" id="MobiDB-lite"/>
    </source>
</evidence>
<feature type="compositionally biased region" description="Polar residues" evidence="1">
    <location>
        <begin position="64"/>
        <end position="77"/>
    </location>
</feature>
<dbReference type="STRING" id="1441469.A0A225AZK1"/>
<gene>
    <name evidence="2" type="ORF">UA08_03594</name>
</gene>
<keyword evidence="3" id="KW-1185">Reference proteome</keyword>
<dbReference type="RefSeq" id="XP_020121260.1">
    <property type="nucleotide sequence ID" value="XM_020265912.1"/>
</dbReference>
<accession>A0A225AZK1</accession>
<name>A0A225AZK1_TALAT</name>
<comment type="caution">
    <text evidence="2">The sequence shown here is derived from an EMBL/GenBank/DDBJ whole genome shotgun (WGS) entry which is preliminary data.</text>
</comment>
<dbReference type="Proteomes" id="UP000214365">
    <property type="component" value="Unassembled WGS sequence"/>
</dbReference>
<reference evidence="2 3" key="1">
    <citation type="submission" date="2015-06" db="EMBL/GenBank/DDBJ databases">
        <title>Talaromyces atroroseus IBT 11181 draft genome.</title>
        <authorList>
            <person name="Rasmussen K.B."/>
            <person name="Rasmussen S."/>
            <person name="Petersen B."/>
            <person name="Sicheritz-Ponten T."/>
            <person name="Mortensen U.H."/>
            <person name="Thrane U."/>
        </authorList>
    </citation>
    <scope>NUCLEOTIDE SEQUENCE [LARGE SCALE GENOMIC DNA]</scope>
    <source>
        <strain evidence="2 3">IBT 11181</strain>
    </source>
</reference>
<feature type="compositionally biased region" description="Acidic residues" evidence="1">
    <location>
        <begin position="287"/>
        <end position="298"/>
    </location>
</feature>
<organism evidence="2 3">
    <name type="scientific">Talaromyces atroroseus</name>
    <dbReference type="NCBI Taxonomy" id="1441469"/>
    <lineage>
        <taxon>Eukaryota</taxon>
        <taxon>Fungi</taxon>
        <taxon>Dikarya</taxon>
        <taxon>Ascomycota</taxon>
        <taxon>Pezizomycotina</taxon>
        <taxon>Eurotiomycetes</taxon>
        <taxon>Eurotiomycetidae</taxon>
        <taxon>Eurotiales</taxon>
        <taxon>Trichocomaceae</taxon>
        <taxon>Talaromyces</taxon>
        <taxon>Talaromyces sect. Trachyspermi</taxon>
    </lineage>
</organism>
<feature type="compositionally biased region" description="Low complexity" evidence="1">
    <location>
        <begin position="262"/>
        <end position="286"/>
    </location>
</feature>